<feature type="binding site" evidence="10">
    <location>
        <position position="174"/>
    </location>
    <ligand>
        <name>substrate</name>
    </ligand>
</feature>
<dbReference type="Pfam" id="PF01725">
    <property type="entry name" value="Ham1p_like"/>
    <property type="match status" value="1"/>
</dbReference>
<dbReference type="GO" id="GO:0017111">
    <property type="term" value="F:ribonucleoside triphosphate phosphatase activity"/>
    <property type="evidence" value="ECO:0007669"/>
    <property type="project" value="InterPro"/>
</dbReference>
<evidence type="ECO:0000256" key="10">
    <source>
        <dbReference type="HAMAP-Rule" id="MF_01405"/>
    </source>
</evidence>
<comment type="similarity">
    <text evidence="1 10 11">Belongs to the HAM1 NTPase family.</text>
</comment>
<evidence type="ECO:0000256" key="1">
    <source>
        <dbReference type="ARBA" id="ARBA00008023"/>
    </source>
</evidence>
<dbReference type="GO" id="GO:0036222">
    <property type="term" value="F:XTP diphosphatase activity"/>
    <property type="evidence" value="ECO:0007669"/>
    <property type="project" value="UniProtKB-UniRule"/>
</dbReference>
<evidence type="ECO:0000256" key="3">
    <source>
        <dbReference type="ARBA" id="ARBA00022723"/>
    </source>
</evidence>
<comment type="caution">
    <text evidence="10">Lacks conserved residue(s) required for the propagation of feature annotation.</text>
</comment>
<feature type="binding site" evidence="10">
    <location>
        <position position="69"/>
    </location>
    <ligand>
        <name>Mg(2+)</name>
        <dbReference type="ChEBI" id="CHEBI:18420"/>
    </ligand>
</feature>
<dbReference type="EC" id="3.6.1.66" evidence="10"/>
<feature type="active site" description="Proton acceptor" evidence="10">
    <location>
        <position position="69"/>
    </location>
</feature>
<keyword evidence="4 10" id="KW-0547">Nucleotide-binding</keyword>
<keyword evidence="7 10" id="KW-0546">Nucleotide metabolism</keyword>
<keyword evidence="3 10" id="KW-0479">Metal-binding</keyword>
<feature type="binding site" evidence="10">
    <location>
        <position position="70"/>
    </location>
    <ligand>
        <name>substrate</name>
    </ligand>
</feature>
<dbReference type="NCBIfam" id="TIGR00042">
    <property type="entry name" value="RdgB/HAM1 family non-canonical purine NTP pyrophosphatase"/>
    <property type="match status" value="1"/>
</dbReference>
<dbReference type="PANTHER" id="PTHR11067:SF9">
    <property type="entry name" value="INOSINE TRIPHOSPHATE PYROPHOSPHATASE"/>
    <property type="match status" value="1"/>
</dbReference>
<feature type="binding site" evidence="10">
    <location>
        <begin position="179"/>
        <end position="180"/>
    </location>
    <ligand>
        <name>substrate</name>
    </ligand>
</feature>
<gene>
    <name evidence="12" type="ORF">DFR27_0161</name>
</gene>
<evidence type="ECO:0000256" key="11">
    <source>
        <dbReference type="RuleBase" id="RU003781"/>
    </source>
</evidence>
<dbReference type="HAMAP" id="MF_01405">
    <property type="entry name" value="Non_canon_purine_NTPase"/>
    <property type="match status" value="1"/>
</dbReference>
<evidence type="ECO:0000313" key="12">
    <source>
        <dbReference type="EMBL" id="RMA82213.1"/>
    </source>
</evidence>
<dbReference type="InterPro" id="IPR020922">
    <property type="entry name" value="dITP/XTP_pyrophosphatase"/>
</dbReference>
<dbReference type="InterPro" id="IPR002637">
    <property type="entry name" value="RdgB/HAM1"/>
</dbReference>
<keyword evidence="5 10" id="KW-0378">Hydrolase</keyword>
<protein>
    <recommendedName>
        <fullName evidence="10">dITP/XTP pyrophosphatase</fullName>
        <ecNumber evidence="10">3.6.1.66</ecNumber>
    </recommendedName>
    <alternativeName>
        <fullName evidence="10">Non-canonical purine NTP pyrophosphatase</fullName>
    </alternativeName>
    <alternativeName>
        <fullName evidence="10">Non-standard purine NTP pyrophosphatase</fullName>
    </alternativeName>
    <alternativeName>
        <fullName evidence="10">Nucleoside-triphosphate diphosphatase</fullName>
    </alternativeName>
    <alternativeName>
        <fullName evidence="10">Nucleoside-triphosphate pyrophosphatase</fullName>
        <shortName evidence="10">NTPase</shortName>
    </alternativeName>
</protein>
<accession>A0A3M0AAN3</accession>
<keyword evidence="13" id="KW-1185">Reference proteome</keyword>
<dbReference type="CDD" id="cd00515">
    <property type="entry name" value="HAM1"/>
    <property type="match status" value="1"/>
</dbReference>
<evidence type="ECO:0000256" key="6">
    <source>
        <dbReference type="ARBA" id="ARBA00022842"/>
    </source>
</evidence>
<dbReference type="GO" id="GO:0036220">
    <property type="term" value="F:ITP diphosphatase activity"/>
    <property type="evidence" value="ECO:0007669"/>
    <property type="project" value="UniProtKB-UniRule"/>
</dbReference>
<name>A0A3M0AAN3_9GAMM</name>
<dbReference type="RefSeq" id="WP_121875559.1">
    <property type="nucleotide sequence ID" value="NZ_REFJ01000001.1"/>
</dbReference>
<evidence type="ECO:0000256" key="7">
    <source>
        <dbReference type="ARBA" id="ARBA00023080"/>
    </source>
</evidence>
<keyword evidence="6 10" id="KW-0460">Magnesium</keyword>
<comment type="catalytic activity">
    <reaction evidence="8 10">
        <text>dITP + H2O = dIMP + diphosphate + H(+)</text>
        <dbReference type="Rhea" id="RHEA:28342"/>
        <dbReference type="ChEBI" id="CHEBI:15377"/>
        <dbReference type="ChEBI" id="CHEBI:15378"/>
        <dbReference type="ChEBI" id="CHEBI:33019"/>
        <dbReference type="ChEBI" id="CHEBI:61194"/>
        <dbReference type="ChEBI" id="CHEBI:61382"/>
        <dbReference type="EC" id="3.6.1.66"/>
    </reaction>
</comment>
<dbReference type="GO" id="GO:0035870">
    <property type="term" value="F:dITP diphosphatase activity"/>
    <property type="evidence" value="ECO:0007669"/>
    <property type="project" value="UniProtKB-UniRule"/>
</dbReference>
<dbReference type="FunFam" id="3.90.950.10:FF:000001">
    <property type="entry name" value="dITP/XTP pyrophosphatase"/>
    <property type="match status" value="1"/>
</dbReference>
<organism evidence="12 13">
    <name type="scientific">Umboniibacter marinipuniceus</name>
    <dbReference type="NCBI Taxonomy" id="569599"/>
    <lineage>
        <taxon>Bacteria</taxon>
        <taxon>Pseudomonadati</taxon>
        <taxon>Pseudomonadota</taxon>
        <taxon>Gammaproteobacteria</taxon>
        <taxon>Cellvibrionales</taxon>
        <taxon>Cellvibrionaceae</taxon>
        <taxon>Umboniibacter</taxon>
    </lineage>
</organism>
<evidence type="ECO:0000256" key="8">
    <source>
        <dbReference type="ARBA" id="ARBA00051875"/>
    </source>
</evidence>
<dbReference type="OrthoDB" id="9807456at2"/>
<comment type="catalytic activity">
    <reaction evidence="10">
        <text>ITP + H2O = IMP + diphosphate + H(+)</text>
        <dbReference type="Rhea" id="RHEA:29399"/>
        <dbReference type="ChEBI" id="CHEBI:15377"/>
        <dbReference type="ChEBI" id="CHEBI:15378"/>
        <dbReference type="ChEBI" id="CHEBI:33019"/>
        <dbReference type="ChEBI" id="CHEBI:58053"/>
        <dbReference type="ChEBI" id="CHEBI:61402"/>
        <dbReference type="EC" id="3.6.1.66"/>
    </reaction>
</comment>
<feature type="binding site" evidence="10">
    <location>
        <begin position="151"/>
        <end position="154"/>
    </location>
    <ligand>
        <name>substrate</name>
    </ligand>
</feature>
<dbReference type="SUPFAM" id="SSF52972">
    <property type="entry name" value="ITPase-like"/>
    <property type="match status" value="1"/>
</dbReference>
<proteinExistence type="inferred from homology"/>
<evidence type="ECO:0000256" key="9">
    <source>
        <dbReference type="ARBA" id="ARBA00052017"/>
    </source>
</evidence>
<dbReference type="AlphaFoldDB" id="A0A3M0AAN3"/>
<dbReference type="GO" id="GO:0009146">
    <property type="term" value="P:purine nucleoside triphosphate catabolic process"/>
    <property type="evidence" value="ECO:0007669"/>
    <property type="project" value="UniProtKB-UniRule"/>
</dbReference>
<dbReference type="PANTHER" id="PTHR11067">
    <property type="entry name" value="INOSINE TRIPHOSPHATE PYROPHOSPHATASE/HAM1 PROTEIN"/>
    <property type="match status" value="1"/>
</dbReference>
<comment type="catalytic activity">
    <reaction evidence="9 10">
        <text>XTP + H2O = XMP + diphosphate + H(+)</text>
        <dbReference type="Rhea" id="RHEA:28610"/>
        <dbReference type="ChEBI" id="CHEBI:15377"/>
        <dbReference type="ChEBI" id="CHEBI:15378"/>
        <dbReference type="ChEBI" id="CHEBI:33019"/>
        <dbReference type="ChEBI" id="CHEBI:57464"/>
        <dbReference type="ChEBI" id="CHEBI:61314"/>
        <dbReference type="EC" id="3.6.1.66"/>
    </reaction>
</comment>
<dbReference type="GO" id="GO:0005829">
    <property type="term" value="C:cytosol"/>
    <property type="evidence" value="ECO:0007669"/>
    <property type="project" value="TreeGrafter"/>
</dbReference>
<dbReference type="InterPro" id="IPR029001">
    <property type="entry name" value="ITPase-like_fam"/>
</dbReference>
<evidence type="ECO:0000256" key="2">
    <source>
        <dbReference type="ARBA" id="ARBA00011738"/>
    </source>
</evidence>
<dbReference type="Gene3D" id="3.90.950.10">
    <property type="match status" value="1"/>
</dbReference>
<evidence type="ECO:0000256" key="5">
    <source>
        <dbReference type="ARBA" id="ARBA00022801"/>
    </source>
</evidence>
<sequence length="201" mass="21374">MSKLVLASSNAGKLAELNRQLEHRGITVISQGELNIPDAVEDGLSFVENAIKKARHAAKLSGLPTLADDSGIAVDALGGRPGIYSARYAGSFGDAANNQKLLTEMDGVVHRQARFHCCLVLMRHAEDPTPVICNGVWEGSILAAPQGENGFGYDPVFLPTGADRAAAQFSPAEKMAVSHRAQALSLLHDFLSTNPEWLASD</sequence>
<feature type="binding site" evidence="10">
    <location>
        <begin position="8"/>
        <end position="13"/>
    </location>
    <ligand>
        <name>substrate</name>
    </ligand>
</feature>
<comment type="cofactor">
    <cofactor evidence="10">
        <name>Mg(2+)</name>
        <dbReference type="ChEBI" id="CHEBI:18420"/>
    </cofactor>
    <text evidence="10">Binds 1 Mg(2+) ion per subunit.</text>
</comment>
<dbReference type="GO" id="GO:0000166">
    <property type="term" value="F:nucleotide binding"/>
    <property type="evidence" value="ECO:0007669"/>
    <property type="project" value="UniProtKB-KW"/>
</dbReference>
<dbReference type="EMBL" id="REFJ01000001">
    <property type="protein sequence ID" value="RMA82213.1"/>
    <property type="molecule type" value="Genomic_DNA"/>
</dbReference>
<dbReference type="GO" id="GO:0009117">
    <property type="term" value="P:nucleotide metabolic process"/>
    <property type="evidence" value="ECO:0007669"/>
    <property type="project" value="UniProtKB-KW"/>
</dbReference>
<comment type="caution">
    <text evidence="12">The sequence shown here is derived from an EMBL/GenBank/DDBJ whole genome shotgun (WGS) entry which is preliminary data.</text>
</comment>
<evidence type="ECO:0000256" key="4">
    <source>
        <dbReference type="ARBA" id="ARBA00022741"/>
    </source>
</evidence>
<comment type="subunit">
    <text evidence="2 10">Homodimer.</text>
</comment>
<dbReference type="Proteomes" id="UP000267187">
    <property type="component" value="Unassembled WGS sequence"/>
</dbReference>
<dbReference type="GO" id="GO:0046872">
    <property type="term" value="F:metal ion binding"/>
    <property type="evidence" value="ECO:0007669"/>
    <property type="project" value="UniProtKB-KW"/>
</dbReference>
<comment type="function">
    <text evidence="10">Pyrophosphatase that catalyzes the hydrolysis of nucleoside triphosphates to their monophosphate derivatives, with a high preference for the non-canonical purine nucleotides XTP (xanthosine triphosphate), dITP (deoxyinosine triphosphate) and ITP. Seems to function as a house-cleaning enzyme that removes non-canonical purine nucleotides from the nucleotide pool, thus preventing their incorporation into DNA/RNA and avoiding chromosomal lesions.</text>
</comment>
<evidence type="ECO:0000313" key="13">
    <source>
        <dbReference type="Proteomes" id="UP000267187"/>
    </source>
</evidence>
<reference evidence="12 13" key="1">
    <citation type="submission" date="2018-10" db="EMBL/GenBank/DDBJ databases">
        <title>Genomic Encyclopedia of Type Strains, Phase IV (KMG-IV): sequencing the most valuable type-strain genomes for metagenomic binning, comparative biology and taxonomic classification.</title>
        <authorList>
            <person name="Goeker M."/>
        </authorList>
    </citation>
    <scope>NUCLEOTIDE SEQUENCE [LARGE SCALE GENOMIC DNA]</scope>
    <source>
        <strain evidence="12 13">DSM 25080</strain>
    </source>
</reference>